<dbReference type="STRING" id="484498.SAMN05421686_10976"/>
<reference evidence="2" key="1">
    <citation type="submission" date="2017-01" db="EMBL/GenBank/DDBJ databases">
        <authorList>
            <person name="Varghese N."/>
            <person name="Submissions S."/>
        </authorList>
    </citation>
    <scope>NUCLEOTIDE SEQUENCE [LARGE SCALE GENOMIC DNA]</scope>
    <source>
        <strain evidence="2">DSM 24913</strain>
    </source>
</reference>
<dbReference type="EMBL" id="FTOH01000009">
    <property type="protein sequence ID" value="SIT08025.1"/>
    <property type="molecule type" value="Genomic_DNA"/>
</dbReference>
<organism evidence="1 2">
    <name type="scientific">Thalassolituus maritimus</name>
    <dbReference type="NCBI Taxonomy" id="484498"/>
    <lineage>
        <taxon>Bacteria</taxon>
        <taxon>Pseudomonadati</taxon>
        <taxon>Pseudomonadota</taxon>
        <taxon>Gammaproteobacteria</taxon>
        <taxon>Oceanospirillales</taxon>
        <taxon>Oceanospirillaceae</taxon>
        <taxon>Thalassolituus</taxon>
    </lineage>
</organism>
<name>A0A1N7PBL1_9GAMM</name>
<proteinExistence type="predicted"/>
<dbReference type="AlphaFoldDB" id="A0A1N7PBL1"/>
<evidence type="ECO:0000313" key="1">
    <source>
        <dbReference type="EMBL" id="SIT08025.1"/>
    </source>
</evidence>
<gene>
    <name evidence="1" type="ORF">SAMN05421686_10976</name>
</gene>
<sequence length="108" mass="12555">MTLSLEKIMSESEMATLGVSDMTDEQKQVLSNWAMEIYHMGRHVVSDIDTVKYDGRLIILDDGSRWEVEEFDTGTSDMWDFMDKVVVIDNEMYKLDDSEKVEVTQDFD</sequence>
<evidence type="ECO:0000313" key="2">
    <source>
        <dbReference type="Proteomes" id="UP000185639"/>
    </source>
</evidence>
<dbReference type="Proteomes" id="UP000185639">
    <property type="component" value="Unassembled WGS sequence"/>
</dbReference>
<accession>A0A1N7PBL1</accession>
<keyword evidence="2" id="KW-1185">Reference proteome</keyword>
<protein>
    <submittedName>
        <fullName evidence="1">Uncharacterized protein</fullName>
    </submittedName>
</protein>